<proteinExistence type="predicted"/>
<evidence type="ECO:0000313" key="3">
    <source>
        <dbReference type="Proteomes" id="UP000824123"/>
    </source>
</evidence>
<dbReference type="EMBL" id="DVNK01000009">
    <property type="protein sequence ID" value="HIU45888.1"/>
    <property type="molecule type" value="Genomic_DNA"/>
</dbReference>
<reference evidence="2" key="1">
    <citation type="submission" date="2020-10" db="EMBL/GenBank/DDBJ databases">
        <authorList>
            <person name="Gilroy R."/>
        </authorList>
    </citation>
    <scope>NUCLEOTIDE SEQUENCE</scope>
    <source>
        <strain evidence="2">ChiSxjej2B14-8506</strain>
    </source>
</reference>
<reference evidence="2" key="2">
    <citation type="journal article" date="2021" name="PeerJ">
        <title>Extensive microbial diversity within the chicken gut microbiome revealed by metagenomics and culture.</title>
        <authorList>
            <person name="Gilroy R."/>
            <person name="Ravi A."/>
            <person name="Getino M."/>
            <person name="Pursley I."/>
            <person name="Horton D.L."/>
            <person name="Alikhan N.F."/>
            <person name="Baker D."/>
            <person name="Gharbi K."/>
            <person name="Hall N."/>
            <person name="Watson M."/>
            <person name="Adriaenssens E.M."/>
            <person name="Foster-Nyarko E."/>
            <person name="Jarju S."/>
            <person name="Secka A."/>
            <person name="Antonio M."/>
            <person name="Oren A."/>
            <person name="Chaudhuri R.R."/>
            <person name="La Ragione R."/>
            <person name="Hildebrand F."/>
            <person name="Pallen M.J."/>
        </authorList>
    </citation>
    <scope>NUCLEOTIDE SEQUENCE</scope>
    <source>
        <strain evidence="2">ChiSxjej2B14-8506</strain>
    </source>
</reference>
<evidence type="ECO:0000256" key="1">
    <source>
        <dbReference type="SAM" id="SignalP"/>
    </source>
</evidence>
<sequence length="394" mass="44449">MNKSKLRALALTMLFALITISAPVLAEPAQEPCNSLESDTEPLTIDGSFAYQPDESDADAQLKQAAVDAYRQQILELVKPSEARYEGATLTLEAHEVMATDDMTVITWSVTNTTDMPLYVRSSEFEASFSGIEYDLCGGWRWANYIIQPGQTLQSRFSGVLWEHFEPGHGAFELKLHVYEIAPDAIPDDYYTSTTDYAAGEYFPPEDGLNLLEDISFNVPIDMGASAVRSALKDGEPITRDCGRYELRVTRADMNLVNTFIEYERIYPTREDALNDSPIGSTYWQYQFLDSAIELDSAQDWMKGMEWISSGFGSIPDEPVELDDGRWAWRITYRAYYMHWQPKQLLMHELYYGGQAGYSDGGSEDIVLDFGTSMTEAATPAGRKFTWDYGFVQL</sequence>
<keyword evidence="1" id="KW-0732">Signal</keyword>
<name>A0A9D1LPX0_9FIRM</name>
<dbReference type="AlphaFoldDB" id="A0A9D1LPX0"/>
<dbReference type="Proteomes" id="UP000824123">
    <property type="component" value="Unassembled WGS sequence"/>
</dbReference>
<accession>A0A9D1LPX0</accession>
<organism evidence="2 3">
    <name type="scientific">Candidatus Fimadaptatus faecigallinarum</name>
    <dbReference type="NCBI Taxonomy" id="2840814"/>
    <lineage>
        <taxon>Bacteria</taxon>
        <taxon>Bacillati</taxon>
        <taxon>Bacillota</taxon>
        <taxon>Clostridia</taxon>
        <taxon>Eubacteriales</taxon>
        <taxon>Candidatus Fimadaptatus</taxon>
    </lineage>
</organism>
<evidence type="ECO:0000313" key="2">
    <source>
        <dbReference type="EMBL" id="HIU45888.1"/>
    </source>
</evidence>
<comment type="caution">
    <text evidence="2">The sequence shown here is derived from an EMBL/GenBank/DDBJ whole genome shotgun (WGS) entry which is preliminary data.</text>
</comment>
<gene>
    <name evidence="2" type="ORF">IAC59_01345</name>
</gene>
<protein>
    <submittedName>
        <fullName evidence="2">Uncharacterized protein</fullName>
    </submittedName>
</protein>
<feature type="signal peptide" evidence="1">
    <location>
        <begin position="1"/>
        <end position="26"/>
    </location>
</feature>
<feature type="chain" id="PRO_5038801664" evidence="1">
    <location>
        <begin position="27"/>
        <end position="394"/>
    </location>
</feature>